<dbReference type="Proteomes" id="UP000058857">
    <property type="component" value="Chromosome 1"/>
</dbReference>
<organism evidence="15">
    <name type="scientific">Leptospira borgpetersenii serovar Ballum</name>
    <dbReference type="NCBI Taxonomy" id="280505"/>
    <lineage>
        <taxon>Bacteria</taxon>
        <taxon>Pseudomonadati</taxon>
        <taxon>Spirochaetota</taxon>
        <taxon>Spirochaetia</taxon>
        <taxon>Leptospirales</taxon>
        <taxon>Leptospiraceae</taxon>
        <taxon>Leptospira</taxon>
    </lineage>
</organism>
<dbReference type="NCBIfam" id="TIGR00206">
    <property type="entry name" value="fliF"/>
    <property type="match status" value="1"/>
</dbReference>
<feature type="coiled-coil region" evidence="10">
    <location>
        <begin position="219"/>
        <end position="246"/>
    </location>
</feature>
<evidence type="ECO:0000313" key="15">
    <source>
        <dbReference type="EMBL" id="ALO25123.1"/>
    </source>
</evidence>
<keyword evidence="10" id="KW-0175">Coiled coil</keyword>
<sequence length="567" mass="64783">MPEQVQKILSNIREFFTTLDTTKKLILGGVALTVLVAIGILSTISLQKNRVVLFKDLTSKDFAEVTKKLDSLGYQYGSSDTSVITVDPEQRQEIVTKLAQENLIPAGVQGWELFNVDKFTETQFDKDIKKYRALKGAIEQSLMTLRSVDKAYVNIAFPEDELFSSNSSPVKASVILHYIPGIESLSRKEVKGIVNLVSRAVPKLKPENVSVADADGKIISDFEEDLEKERLELRIVQEKLRIGEEQRIQRLIDMRNTLRWLLGGEDRVDITRFEYNLNWDKESYKDNSVSPVVAIPDNPNTPYSELKLVDGYSLKVSSKETKEDFKGRGFTPDGPAGTEPNIPPGYKDTDYQKSEYSKSENINNYEFNRRVSEVQKQPWKVEKVNLSVVIDGMWEKKEKEDGTGYDRKYIPVSEDELRQIRKNLESAVGIDKARGDQISVITIPKDRSSQFAAEDEELRKQKAIRQMIIASLVIILLLIVSILVYRAIKKEIARRRRRLREEELAAQQQMMREAALRVMDEGGAEVELSLDEKYRRELLENAINLAREKPEEVAQLLRTWLSEEEAS</sequence>
<protein>
    <recommendedName>
        <fullName evidence="9">Flagellar M-ring protein</fullName>
    </recommendedName>
</protein>
<dbReference type="RefSeq" id="WP_058331074.1">
    <property type="nucleotide sequence ID" value="NZ_CP012029.1"/>
</dbReference>
<evidence type="ECO:0000256" key="10">
    <source>
        <dbReference type="SAM" id="Coils"/>
    </source>
</evidence>
<dbReference type="GO" id="GO:0003774">
    <property type="term" value="F:cytoskeletal motor activity"/>
    <property type="evidence" value="ECO:0007669"/>
    <property type="project" value="InterPro"/>
</dbReference>
<dbReference type="GO" id="GO:0009431">
    <property type="term" value="C:bacterial-type flagellum basal body, MS ring"/>
    <property type="evidence" value="ECO:0007669"/>
    <property type="project" value="InterPro"/>
</dbReference>
<dbReference type="PRINTS" id="PR01009">
    <property type="entry name" value="FLGMRINGFLIF"/>
</dbReference>
<keyword evidence="5 12" id="KW-0812">Transmembrane</keyword>
<gene>
    <name evidence="15" type="ORF">LBBP_00795</name>
</gene>
<evidence type="ECO:0000256" key="3">
    <source>
        <dbReference type="ARBA" id="ARBA00007971"/>
    </source>
</evidence>
<keyword evidence="6 12" id="KW-1133">Transmembrane helix</keyword>
<reference evidence="15 16" key="1">
    <citation type="journal article" date="2015" name="PLoS Negl. Trop. Dis.">
        <title>Distribution of Plasmids in Distinct Leptospira Pathogenic Species.</title>
        <authorList>
            <person name="Wang Y."/>
            <person name="Zhuang X."/>
            <person name="Zhong Y."/>
            <person name="Zhang C."/>
            <person name="Zhang Y."/>
            <person name="Zeng L."/>
            <person name="Zhu Y."/>
            <person name="He P."/>
            <person name="Dong K."/>
            <person name="Pal U."/>
            <person name="Guo X."/>
            <person name="Qin J."/>
        </authorList>
    </citation>
    <scope>NUCLEOTIDE SEQUENCE [LARGE SCALE GENOMIC DNA]</scope>
    <source>
        <strain evidence="15 16">56604</strain>
    </source>
</reference>
<dbReference type="InterPro" id="IPR045851">
    <property type="entry name" value="AMP-bd_C_sf"/>
</dbReference>
<dbReference type="PANTHER" id="PTHR30046">
    <property type="entry name" value="FLAGELLAR M-RING PROTEIN"/>
    <property type="match status" value="1"/>
</dbReference>
<dbReference type="EMBL" id="CP012029">
    <property type="protein sequence ID" value="ALO25123.1"/>
    <property type="molecule type" value="Genomic_DNA"/>
</dbReference>
<feature type="region of interest" description="Disordered" evidence="11">
    <location>
        <begin position="323"/>
        <end position="353"/>
    </location>
</feature>
<evidence type="ECO:0000256" key="5">
    <source>
        <dbReference type="ARBA" id="ARBA00022692"/>
    </source>
</evidence>
<accession>A0A0S2IPC8</accession>
<evidence type="ECO:0000256" key="4">
    <source>
        <dbReference type="ARBA" id="ARBA00022475"/>
    </source>
</evidence>
<dbReference type="PIRSF" id="PIRSF004862">
    <property type="entry name" value="FliF"/>
    <property type="match status" value="1"/>
</dbReference>
<evidence type="ECO:0000259" key="14">
    <source>
        <dbReference type="Pfam" id="PF08345"/>
    </source>
</evidence>
<evidence type="ECO:0000256" key="2">
    <source>
        <dbReference type="ARBA" id="ARBA00004651"/>
    </source>
</evidence>
<dbReference type="Pfam" id="PF01514">
    <property type="entry name" value="YscJ_FliF"/>
    <property type="match status" value="1"/>
</dbReference>
<keyword evidence="4" id="KW-1003">Cell membrane</keyword>
<evidence type="ECO:0000256" key="9">
    <source>
        <dbReference type="PIRNR" id="PIRNR004862"/>
    </source>
</evidence>
<evidence type="ECO:0000256" key="1">
    <source>
        <dbReference type="ARBA" id="ARBA00004117"/>
    </source>
</evidence>
<proteinExistence type="inferred from homology"/>
<evidence type="ECO:0000259" key="13">
    <source>
        <dbReference type="Pfam" id="PF01514"/>
    </source>
</evidence>
<dbReference type="GO" id="GO:0071973">
    <property type="term" value="P:bacterial-type flagellum-dependent cell motility"/>
    <property type="evidence" value="ECO:0007669"/>
    <property type="project" value="InterPro"/>
</dbReference>
<keyword evidence="7 12" id="KW-0472">Membrane</keyword>
<comment type="subcellular location">
    <subcellularLocation>
        <location evidence="1 9">Bacterial flagellum basal body</location>
    </subcellularLocation>
    <subcellularLocation>
        <location evidence="2">Cell membrane</location>
        <topology evidence="2">Multi-pass membrane protein</topology>
    </subcellularLocation>
</comment>
<keyword evidence="15" id="KW-0966">Cell projection</keyword>
<dbReference type="PANTHER" id="PTHR30046:SF0">
    <property type="entry name" value="FLAGELLAR M-RING PROTEIN"/>
    <property type="match status" value="1"/>
</dbReference>
<evidence type="ECO:0000256" key="7">
    <source>
        <dbReference type="ARBA" id="ARBA00023136"/>
    </source>
</evidence>
<keyword evidence="8 9" id="KW-0975">Bacterial flagellum</keyword>
<comment type="function">
    <text evidence="9">The M ring may be actively involved in energy transduction.</text>
</comment>
<dbReference type="GO" id="GO:0005886">
    <property type="term" value="C:plasma membrane"/>
    <property type="evidence" value="ECO:0007669"/>
    <property type="project" value="UniProtKB-SubCell"/>
</dbReference>
<evidence type="ECO:0000256" key="8">
    <source>
        <dbReference type="ARBA" id="ARBA00023143"/>
    </source>
</evidence>
<keyword evidence="15" id="KW-0282">Flagellum</keyword>
<dbReference type="InterPro" id="IPR000067">
    <property type="entry name" value="FlgMring_FliF"/>
</dbReference>
<evidence type="ECO:0000256" key="6">
    <source>
        <dbReference type="ARBA" id="ARBA00022989"/>
    </source>
</evidence>
<evidence type="ECO:0000256" key="11">
    <source>
        <dbReference type="SAM" id="MobiDB-lite"/>
    </source>
</evidence>
<evidence type="ECO:0000256" key="12">
    <source>
        <dbReference type="SAM" id="Phobius"/>
    </source>
</evidence>
<dbReference type="AlphaFoldDB" id="A0A0S2IPC8"/>
<dbReference type="InterPro" id="IPR013556">
    <property type="entry name" value="Flag_M-ring_C"/>
</dbReference>
<feature type="domain" description="Flagellar M-ring N-terminal" evidence="13">
    <location>
        <begin position="47"/>
        <end position="220"/>
    </location>
</feature>
<feature type="transmembrane region" description="Helical" evidence="12">
    <location>
        <begin position="467"/>
        <end position="488"/>
    </location>
</feature>
<evidence type="ECO:0000313" key="16">
    <source>
        <dbReference type="Proteomes" id="UP000058857"/>
    </source>
</evidence>
<dbReference type="Gene3D" id="3.30.300.30">
    <property type="match status" value="1"/>
</dbReference>
<feature type="domain" description="Flagellar M-ring C-terminal" evidence="14">
    <location>
        <begin position="264"/>
        <end position="444"/>
    </location>
</feature>
<dbReference type="PATRIC" id="fig|280505.15.peg.772"/>
<dbReference type="InterPro" id="IPR006182">
    <property type="entry name" value="FliF_N_dom"/>
</dbReference>
<comment type="similarity">
    <text evidence="3 9">Belongs to the FliF family.</text>
</comment>
<dbReference type="Pfam" id="PF08345">
    <property type="entry name" value="YscJ_FliF_C"/>
    <property type="match status" value="1"/>
</dbReference>
<feature type="transmembrane region" description="Helical" evidence="12">
    <location>
        <begin position="25"/>
        <end position="46"/>
    </location>
</feature>
<keyword evidence="15" id="KW-0969">Cilium</keyword>
<name>A0A0S2IPC8_LEPBO</name>
<dbReference type="InterPro" id="IPR043427">
    <property type="entry name" value="YscJ/FliF"/>
</dbReference>